<dbReference type="Gene3D" id="3.10.620.30">
    <property type="match status" value="1"/>
</dbReference>
<dbReference type="SMART" id="SM00460">
    <property type="entry name" value="TGc"/>
    <property type="match status" value="1"/>
</dbReference>
<dbReference type="InterPro" id="IPR013589">
    <property type="entry name" value="Bac_transglu_N"/>
</dbReference>
<feature type="domain" description="Transglutaminase-like" evidence="1">
    <location>
        <begin position="172"/>
        <end position="235"/>
    </location>
</feature>
<dbReference type="InterPro" id="IPR002931">
    <property type="entry name" value="Transglutaminase-like"/>
</dbReference>
<dbReference type="InterPro" id="IPR038765">
    <property type="entry name" value="Papain-like_cys_pep_sf"/>
</dbReference>
<evidence type="ECO:0000259" key="1">
    <source>
        <dbReference type="SMART" id="SM00460"/>
    </source>
</evidence>
<sequence>MNLRVKHSLSYTYDKPVALGPHVLYLYPKTYPHQQILHYALRIDPLPSKVVRNVDEEGNVQQVAYFAFNTSHLSVEADMTLRSDPFNVFDFVLFPFEAKNIPFRYPERAQKYLAPYLSRHEITPYVEQFARQIATQVSWATVPFLTLLSQHIHDNFFYQHRIEGRPFPPETTLRGQSGSCRDYSSLFIAACRCLGIAARFVSGYLYGNPAQAHELHAWVEVYLPGAGWRGFDPTEGRAMINNHVCLGASADADQLAPVMGTFQGATSSLLTAHVEIEEVAG</sequence>
<gene>
    <name evidence="2" type="ORF">GCM10007390_46240</name>
</gene>
<dbReference type="EMBL" id="BMXF01000006">
    <property type="protein sequence ID" value="GHB85586.1"/>
    <property type="molecule type" value="Genomic_DNA"/>
</dbReference>
<dbReference type="Proteomes" id="UP000598271">
    <property type="component" value="Unassembled WGS sequence"/>
</dbReference>
<proteinExistence type="predicted"/>
<comment type="caution">
    <text evidence="2">The sequence shown here is derived from an EMBL/GenBank/DDBJ whole genome shotgun (WGS) entry which is preliminary data.</text>
</comment>
<reference evidence="2 3" key="1">
    <citation type="journal article" date="2014" name="Int. J. Syst. Evol. Microbiol.">
        <title>Complete genome sequence of Corynebacterium casei LMG S-19264T (=DSM 44701T), isolated from a smear-ripened cheese.</title>
        <authorList>
            <consortium name="US DOE Joint Genome Institute (JGI-PGF)"/>
            <person name="Walter F."/>
            <person name="Albersmeier A."/>
            <person name="Kalinowski J."/>
            <person name="Ruckert C."/>
        </authorList>
    </citation>
    <scope>NUCLEOTIDE SEQUENCE [LARGE SCALE GENOMIC DNA]</scope>
    <source>
        <strain evidence="2 3">KCTC 12866</strain>
    </source>
</reference>
<evidence type="ECO:0000313" key="2">
    <source>
        <dbReference type="EMBL" id="GHB85586.1"/>
    </source>
</evidence>
<dbReference type="RefSeq" id="WP_189567971.1">
    <property type="nucleotide sequence ID" value="NZ_BMXF01000006.1"/>
</dbReference>
<dbReference type="Pfam" id="PF08379">
    <property type="entry name" value="Bact_transglu_N"/>
    <property type="match status" value="1"/>
</dbReference>
<keyword evidence="3" id="KW-1185">Reference proteome</keyword>
<dbReference type="SUPFAM" id="SSF54001">
    <property type="entry name" value="Cysteine proteinases"/>
    <property type="match status" value="1"/>
</dbReference>
<organism evidence="2 3">
    <name type="scientific">Persicitalea jodogahamensis</name>
    <dbReference type="NCBI Taxonomy" id="402147"/>
    <lineage>
        <taxon>Bacteria</taxon>
        <taxon>Pseudomonadati</taxon>
        <taxon>Bacteroidota</taxon>
        <taxon>Cytophagia</taxon>
        <taxon>Cytophagales</taxon>
        <taxon>Spirosomataceae</taxon>
        <taxon>Persicitalea</taxon>
    </lineage>
</organism>
<dbReference type="AlphaFoldDB" id="A0A8J3GAT6"/>
<dbReference type="PANTHER" id="PTHR33490">
    <property type="entry name" value="BLR5614 PROTEIN-RELATED"/>
    <property type="match status" value="1"/>
</dbReference>
<name>A0A8J3GAT6_9BACT</name>
<evidence type="ECO:0000313" key="3">
    <source>
        <dbReference type="Proteomes" id="UP000598271"/>
    </source>
</evidence>
<dbReference type="Pfam" id="PF01841">
    <property type="entry name" value="Transglut_core"/>
    <property type="match status" value="1"/>
</dbReference>
<protein>
    <submittedName>
        <fullName evidence="2">Transglutaminase</fullName>
    </submittedName>
</protein>
<dbReference type="PANTHER" id="PTHR33490:SF1">
    <property type="entry name" value="SLL1233 PROTEIN"/>
    <property type="match status" value="1"/>
</dbReference>
<accession>A0A8J3GAT6</accession>